<reference evidence="2" key="1">
    <citation type="journal article" date="2024" name="Proc. Natl. Acad. Sci. U.S.A.">
        <title>Extraordinary preservation of gene collinearity over three hundred million years revealed in homosporous lycophytes.</title>
        <authorList>
            <person name="Li C."/>
            <person name="Wickell D."/>
            <person name="Kuo L.Y."/>
            <person name="Chen X."/>
            <person name="Nie B."/>
            <person name="Liao X."/>
            <person name="Peng D."/>
            <person name="Ji J."/>
            <person name="Jenkins J."/>
            <person name="Williams M."/>
            <person name="Shu S."/>
            <person name="Plott C."/>
            <person name="Barry K."/>
            <person name="Rajasekar S."/>
            <person name="Grimwood J."/>
            <person name="Han X."/>
            <person name="Sun S."/>
            <person name="Hou Z."/>
            <person name="He W."/>
            <person name="Dai G."/>
            <person name="Sun C."/>
            <person name="Schmutz J."/>
            <person name="Leebens-Mack J.H."/>
            <person name="Li F.W."/>
            <person name="Wang L."/>
        </authorList>
    </citation>
    <scope>NUCLEOTIDE SEQUENCE [LARGE SCALE GENOMIC DNA]</scope>
    <source>
        <strain evidence="2">cv. PW_Plant_1</strain>
    </source>
</reference>
<sequence>MGCATWTFFSFIWIAVHVQASRLLSDSNSDVGVSSSASLSIFQASDYGQQLQLNNGLARTPPMGWNSWNHFGCAIDEKLMRETTDALISTGLAEVGYNYVNLDDCWAELKRDEQVNQEIFSSHGKYMPILIHNCFLYQLKVPASFRVRWHILSLQFAS</sequence>
<organism evidence="1 2">
    <name type="scientific">Diphasiastrum complanatum</name>
    <name type="common">Issler's clubmoss</name>
    <name type="synonym">Lycopodium complanatum</name>
    <dbReference type="NCBI Taxonomy" id="34168"/>
    <lineage>
        <taxon>Eukaryota</taxon>
        <taxon>Viridiplantae</taxon>
        <taxon>Streptophyta</taxon>
        <taxon>Embryophyta</taxon>
        <taxon>Tracheophyta</taxon>
        <taxon>Lycopodiopsida</taxon>
        <taxon>Lycopodiales</taxon>
        <taxon>Lycopodiaceae</taxon>
        <taxon>Lycopodioideae</taxon>
        <taxon>Diphasiastrum</taxon>
    </lineage>
</organism>
<dbReference type="EMBL" id="CM055103">
    <property type="protein sequence ID" value="KAJ7536374.1"/>
    <property type="molecule type" value="Genomic_DNA"/>
</dbReference>
<accession>A0ACC2C2Y7</accession>
<evidence type="ECO:0000313" key="2">
    <source>
        <dbReference type="Proteomes" id="UP001162992"/>
    </source>
</evidence>
<protein>
    <submittedName>
        <fullName evidence="1">Uncharacterized protein</fullName>
    </submittedName>
</protein>
<name>A0ACC2C2Y7_DIPCM</name>
<proteinExistence type="predicted"/>
<evidence type="ECO:0000313" key="1">
    <source>
        <dbReference type="EMBL" id="KAJ7536374.1"/>
    </source>
</evidence>
<gene>
    <name evidence="1" type="ORF">O6H91_12G066500</name>
</gene>
<keyword evidence="2" id="KW-1185">Reference proteome</keyword>
<comment type="caution">
    <text evidence="1">The sequence shown here is derived from an EMBL/GenBank/DDBJ whole genome shotgun (WGS) entry which is preliminary data.</text>
</comment>
<dbReference type="Proteomes" id="UP001162992">
    <property type="component" value="Chromosome 12"/>
</dbReference>